<organism evidence="1 2">
    <name type="scientific">Atta colombica</name>
    <dbReference type="NCBI Taxonomy" id="520822"/>
    <lineage>
        <taxon>Eukaryota</taxon>
        <taxon>Metazoa</taxon>
        <taxon>Ecdysozoa</taxon>
        <taxon>Arthropoda</taxon>
        <taxon>Hexapoda</taxon>
        <taxon>Insecta</taxon>
        <taxon>Pterygota</taxon>
        <taxon>Neoptera</taxon>
        <taxon>Endopterygota</taxon>
        <taxon>Hymenoptera</taxon>
        <taxon>Apocrita</taxon>
        <taxon>Aculeata</taxon>
        <taxon>Formicoidea</taxon>
        <taxon>Formicidae</taxon>
        <taxon>Myrmicinae</taxon>
        <taxon>Atta</taxon>
    </lineage>
</organism>
<dbReference type="AlphaFoldDB" id="A0A151HZ10"/>
<accession>A0A151HZ10</accession>
<gene>
    <name evidence="1" type="ORF">ALC53_12673</name>
</gene>
<proteinExistence type="predicted"/>
<sequence>MIIQEGRISNMQRYRSRGELCAKGTEISSELEEEVERKDFFSQRTAIFVSQTLVALPIRRKLRSPYLRRHVSSAQ</sequence>
<evidence type="ECO:0000313" key="1">
    <source>
        <dbReference type="EMBL" id="KYM76924.1"/>
    </source>
</evidence>
<dbReference type="Proteomes" id="UP000078540">
    <property type="component" value="Unassembled WGS sequence"/>
</dbReference>
<dbReference type="EMBL" id="KQ976715">
    <property type="protein sequence ID" value="KYM76924.1"/>
    <property type="molecule type" value="Genomic_DNA"/>
</dbReference>
<evidence type="ECO:0000313" key="2">
    <source>
        <dbReference type="Proteomes" id="UP000078540"/>
    </source>
</evidence>
<reference evidence="1 2" key="1">
    <citation type="submission" date="2015-09" db="EMBL/GenBank/DDBJ databases">
        <title>Atta colombica WGS genome.</title>
        <authorList>
            <person name="Nygaard S."/>
            <person name="Hu H."/>
            <person name="Boomsma J."/>
            <person name="Zhang G."/>
        </authorList>
    </citation>
    <scope>NUCLEOTIDE SEQUENCE [LARGE SCALE GENOMIC DNA]</scope>
    <source>
        <strain evidence="1">Treedump-2</strain>
        <tissue evidence="1">Whole body</tissue>
    </source>
</reference>
<keyword evidence="2" id="KW-1185">Reference proteome</keyword>
<protein>
    <submittedName>
        <fullName evidence="1">Uncharacterized protein</fullName>
    </submittedName>
</protein>
<name>A0A151HZ10_9HYME</name>